<comment type="caution">
    <text evidence="1">The sequence shown here is derived from an EMBL/GenBank/DDBJ whole genome shotgun (WGS) entry which is preliminary data.</text>
</comment>
<gene>
    <name evidence="1" type="ORF">C7419_1012578</name>
</gene>
<reference evidence="1 2" key="1">
    <citation type="submission" date="2018-05" db="EMBL/GenBank/DDBJ databases">
        <title>Genomic Encyclopedia of Type Strains, Phase IV (KMG-V): Genome sequencing to study the core and pangenomes of soil and plant-associated prokaryotes.</title>
        <authorList>
            <person name="Whitman W."/>
        </authorList>
    </citation>
    <scope>NUCLEOTIDE SEQUENCE [LARGE SCALE GENOMIC DNA]</scope>
    <source>
        <strain evidence="1 2">SLV-132</strain>
    </source>
</reference>
<dbReference type="Proteomes" id="UP000245754">
    <property type="component" value="Unassembled WGS sequence"/>
</dbReference>
<organism evidence="1 2">
    <name type="scientific">Cupriavidus plantarum</name>
    <dbReference type="NCBI Taxonomy" id="942865"/>
    <lineage>
        <taxon>Bacteria</taxon>
        <taxon>Pseudomonadati</taxon>
        <taxon>Pseudomonadota</taxon>
        <taxon>Betaproteobacteria</taxon>
        <taxon>Burkholderiales</taxon>
        <taxon>Burkholderiaceae</taxon>
        <taxon>Cupriavidus</taxon>
    </lineage>
</organism>
<protein>
    <submittedName>
        <fullName evidence="1">Uncharacterized protein</fullName>
    </submittedName>
</protein>
<accession>A0A316F5B4</accession>
<sequence>MNTVEIPIPDPEDEPDLRSYINQFITDEIGSLYGELVPALDLDVGDERATIDDIEVDDVEVHGDKIIVYYTIQYSAHYGCSDIDYAEDDQRKITGVRDGENWVFDWYVSPERLAPNEEL</sequence>
<dbReference type="AlphaFoldDB" id="A0A316F5B4"/>
<dbReference type="RefSeq" id="WP_109582244.1">
    <property type="nucleotide sequence ID" value="NZ_QGGT01000001.1"/>
</dbReference>
<name>A0A316F5B4_9BURK</name>
<proteinExistence type="predicted"/>
<evidence type="ECO:0000313" key="2">
    <source>
        <dbReference type="Proteomes" id="UP000245754"/>
    </source>
</evidence>
<dbReference type="EMBL" id="QGGT01000001">
    <property type="protein sequence ID" value="PWK38679.1"/>
    <property type="molecule type" value="Genomic_DNA"/>
</dbReference>
<evidence type="ECO:0000313" key="1">
    <source>
        <dbReference type="EMBL" id="PWK38679.1"/>
    </source>
</evidence>
<keyword evidence="2" id="KW-1185">Reference proteome</keyword>